<evidence type="ECO:0000313" key="1">
    <source>
        <dbReference type="EMBL" id="EWY35841.1"/>
    </source>
</evidence>
<dbReference type="AlphaFoldDB" id="W9GT35"/>
<accession>W9GT35</accession>
<dbReference type="SUPFAM" id="SSF53756">
    <property type="entry name" value="UDP-Glycosyltransferase/glycogen phosphorylase"/>
    <property type="match status" value="2"/>
</dbReference>
<dbReference type="EMBL" id="AVFL01000065">
    <property type="protein sequence ID" value="EWY35841.1"/>
    <property type="molecule type" value="Genomic_DNA"/>
</dbReference>
<reference evidence="1 2" key="1">
    <citation type="submission" date="2013-08" db="EMBL/GenBank/DDBJ databases">
        <title>The genome sequence of Skermanella stibiiresistens.</title>
        <authorList>
            <person name="Zhu W."/>
            <person name="Wang G."/>
        </authorList>
    </citation>
    <scope>NUCLEOTIDE SEQUENCE [LARGE SCALE GENOMIC DNA]</scope>
    <source>
        <strain evidence="1 2">SB22</strain>
    </source>
</reference>
<comment type="caution">
    <text evidence="1">The sequence shown here is derived from an EMBL/GenBank/DDBJ whole genome shotgun (WGS) entry which is preliminary data.</text>
</comment>
<dbReference type="STRING" id="1385369.N825_34070"/>
<organism evidence="1 2">
    <name type="scientific">Skermanella stibiiresistens SB22</name>
    <dbReference type="NCBI Taxonomy" id="1385369"/>
    <lineage>
        <taxon>Bacteria</taxon>
        <taxon>Pseudomonadati</taxon>
        <taxon>Pseudomonadota</taxon>
        <taxon>Alphaproteobacteria</taxon>
        <taxon>Rhodospirillales</taxon>
        <taxon>Azospirillaceae</taxon>
        <taxon>Skermanella</taxon>
    </lineage>
</organism>
<name>W9GT35_9PROT</name>
<protein>
    <recommendedName>
        <fullName evidence="3">Glycosyl transferase family 28 C-terminal domain-containing protein</fullName>
    </recommendedName>
</protein>
<evidence type="ECO:0000313" key="2">
    <source>
        <dbReference type="Proteomes" id="UP000019486"/>
    </source>
</evidence>
<dbReference type="Proteomes" id="UP000019486">
    <property type="component" value="Unassembled WGS sequence"/>
</dbReference>
<dbReference type="OrthoDB" id="8549922at2"/>
<gene>
    <name evidence="1" type="ORF">N825_34070</name>
</gene>
<sequence>MSTYDVVILADLRFPGGTSTAILEEIRASAAAGYRTALIPFKGPVLRYPHPVHPELAAAVDQGLADFVDPLSDIHCGLILVHHPQLITHAPMAPLRVRAEQRLVVVHHPPFDGDGQPFYDHRVIAATTAEVLGGETEWAPVGPAVRRQFLRVADGPVLTPEDWFNILNPDPWSTRRTSFADPQRCVIGRHSRPDPLKWPATRDAVLEVYPDDPRFAVRVLGGGPFLDELVGRPLPAGWEVSPFAYGVAPAFLRNVDFYLYYHHPRWVEAFGRVILEAMAAGCVVVLPPGFEALFGEGACYAEPAEAAALALALHGDPDASQARSLAGAAVARERFGPGCHQARLRERLGAPCRRLVRGAALADRGWGRRGPRRVLLMTSNGIGLGHLTRMLAIARRLPPDVEPVFATMSQAIRLVRREGFMVEHLSFHDHSRVDISRWNRFLAQELAELLNFYCPQVLVFDGNMPHQGLLDALHRHPGMIPIWMRRAMWRQGSGTEAIGRESAFEAVLEPGELAAVVDRGPTTLSVARTRFLAPVRLCNPAEAETRAAARAALDLPAEGTCVLVQLGSGNNFDYRAAWHRLQTVAKDHSGVTLVAVRSPIAEQPLPVGPEVRQPSVYPIARYLNAFDLAVSAAGYNMFHELVLGRVPTLFVPNEHPMMDDQGARARWAVRRGMALHAHAGDPYGLGRRFAELLVPENRATLARAMSILGPVNGADQAAGIITEMAYMLRADRPET</sequence>
<keyword evidence="2" id="KW-1185">Reference proteome</keyword>
<dbReference type="Gene3D" id="3.40.50.2000">
    <property type="entry name" value="Glycogen Phosphorylase B"/>
    <property type="match status" value="2"/>
</dbReference>
<dbReference type="RefSeq" id="WP_037461844.1">
    <property type="nucleotide sequence ID" value="NZ_AVFL01000065.1"/>
</dbReference>
<proteinExistence type="predicted"/>
<evidence type="ECO:0008006" key="3">
    <source>
        <dbReference type="Google" id="ProtNLM"/>
    </source>
</evidence>